<keyword evidence="2" id="KW-1185">Reference proteome</keyword>
<dbReference type="EMBL" id="CM055102">
    <property type="protein sequence ID" value="KAJ7538800.1"/>
    <property type="molecule type" value="Genomic_DNA"/>
</dbReference>
<name>A0ACC2C9V4_DIPCM</name>
<protein>
    <submittedName>
        <fullName evidence="1">Uncharacterized protein</fullName>
    </submittedName>
</protein>
<sequence length="689" mass="76852">MPHVYGSHAEMEVKAAEDYTLGRLSPLSQSLWKDKAGPDVEDISANLTWRDLFVTATNARGDTQTLLHGLTGYAEPGYITVIMGPSGSGKSTLLDALAGRLAKNTTQTGQILLNGRKKQLSYGIVAYVTQEDTLLGTLSVRETIAYSARLRLPDGMPRTEKQAIVESTIIEMGLQECANTPVGNWHLRGLSGGEKRRLSIGVEILTRPRLLFLDEPTSGLDSASAFFVSQTLRSLARDGRTVVASIHQPSSEVFELFDNLCLLSHGRCVYFGETYAAREFFASSGFPCPTHRNPSDHYLRAINSDFDRVRETLKGSFKIRDIESGDPLDKIPTSQVRKILVDAYQSSAQAMMTAAKVHEMSQIKGAVLESEGSQASFLMQSLTLTRRSFVNMSRDVGYYWLRLVIYIILALGIGTLYYKVGTKYSSITARAACMSFVGGFLIFMSIGGFPSFVEDMKVFSRERLNGHYGVVAFVVGNTLSSMPFLFLIALVSGAISYFMVDLHRGFEHFAYYVLNLFACVTAVESLMMAVASLVPNFLLGIITGAGIQGMFLLVAGFFRLPNDMPKPFWRYPLSYIGFHMYALQGMYENDFIGLEFDNKYPGLPKIPGEFILTDAFQISVGRSKWWNLGIIFLMIFVYRFLFFLTIKYTENVQPWIRAIGAKYAYKRRLSRKNSAVQNTIRPVVRTQTS</sequence>
<organism evidence="1 2">
    <name type="scientific">Diphasiastrum complanatum</name>
    <name type="common">Issler's clubmoss</name>
    <name type="synonym">Lycopodium complanatum</name>
    <dbReference type="NCBI Taxonomy" id="34168"/>
    <lineage>
        <taxon>Eukaryota</taxon>
        <taxon>Viridiplantae</taxon>
        <taxon>Streptophyta</taxon>
        <taxon>Embryophyta</taxon>
        <taxon>Tracheophyta</taxon>
        <taxon>Lycopodiopsida</taxon>
        <taxon>Lycopodiales</taxon>
        <taxon>Lycopodiaceae</taxon>
        <taxon>Lycopodioideae</taxon>
        <taxon>Diphasiastrum</taxon>
    </lineage>
</organism>
<reference evidence="2" key="1">
    <citation type="journal article" date="2024" name="Proc. Natl. Acad. Sci. U.S.A.">
        <title>Extraordinary preservation of gene collinearity over three hundred million years revealed in homosporous lycophytes.</title>
        <authorList>
            <person name="Li C."/>
            <person name="Wickell D."/>
            <person name="Kuo L.Y."/>
            <person name="Chen X."/>
            <person name="Nie B."/>
            <person name="Liao X."/>
            <person name="Peng D."/>
            <person name="Ji J."/>
            <person name="Jenkins J."/>
            <person name="Williams M."/>
            <person name="Shu S."/>
            <person name="Plott C."/>
            <person name="Barry K."/>
            <person name="Rajasekar S."/>
            <person name="Grimwood J."/>
            <person name="Han X."/>
            <person name="Sun S."/>
            <person name="Hou Z."/>
            <person name="He W."/>
            <person name="Dai G."/>
            <person name="Sun C."/>
            <person name="Schmutz J."/>
            <person name="Leebens-Mack J.H."/>
            <person name="Li F.W."/>
            <person name="Wang L."/>
        </authorList>
    </citation>
    <scope>NUCLEOTIDE SEQUENCE [LARGE SCALE GENOMIC DNA]</scope>
    <source>
        <strain evidence="2">cv. PW_Plant_1</strain>
    </source>
</reference>
<evidence type="ECO:0000313" key="2">
    <source>
        <dbReference type="Proteomes" id="UP001162992"/>
    </source>
</evidence>
<gene>
    <name evidence="1" type="ORF">O6H91_11G063400</name>
</gene>
<proteinExistence type="predicted"/>
<comment type="caution">
    <text evidence="1">The sequence shown here is derived from an EMBL/GenBank/DDBJ whole genome shotgun (WGS) entry which is preliminary data.</text>
</comment>
<evidence type="ECO:0000313" key="1">
    <source>
        <dbReference type="EMBL" id="KAJ7538800.1"/>
    </source>
</evidence>
<accession>A0ACC2C9V4</accession>
<dbReference type="Proteomes" id="UP001162992">
    <property type="component" value="Chromosome 11"/>
</dbReference>